<dbReference type="InterPro" id="IPR036097">
    <property type="entry name" value="HisK_dim/P_sf"/>
</dbReference>
<dbReference type="InterPro" id="IPR001610">
    <property type="entry name" value="PAC"/>
</dbReference>
<gene>
    <name evidence="22" type="ORF">JQ619_24995</name>
</gene>
<dbReference type="InterPro" id="IPR013655">
    <property type="entry name" value="PAS_fold_3"/>
</dbReference>
<protein>
    <recommendedName>
        <fullName evidence="3">histidine kinase</fullName>
        <ecNumber evidence="3">2.7.13.3</ecNumber>
    </recommendedName>
</protein>
<evidence type="ECO:0000259" key="21">
    <source>
        <dbReference type="PROSITE" id="PS50885"/>
    </source>
</evidence>
<dbReference type="CDD" id="cd06225">
    <property type="entry name" value="HAMP"/>
    <property type="match status" value="1"/>
</dbReference>
<dbReference type="InterPro" id="IPR013656">
    <property type="entry name" value="PAS_4"/>
</dbReference>
<dbReference type="InterPro" id="IPR003660">
    <property type="entry name" value="HAMP_dom"/>
</dbReference>
<evidence type="ECO:0000259" key="17">
    <source>
        <dbReference type="PROSITE" id="PS50109"/>
    </source>
</evidence>
<keyword evidence="11 16" id="KW-1133">Transmembrane helix</keyword>
<sequence>MLFRTPDSRMGQQPGRAGSPDGREALGLGRRLTLTTRLAIAMILLVAMAVFAVGWLGYRSLESALLPRALDRIEAHSRLMATELENYVGGARNDLNGYRASPNLATLIRTLKTGGPDPREGLSAQSWRERVAMRYFAELQAKTTYAMVRLVGIENNYRELIRVDRLGPGGTVRIVPENELITRGERKYITETLQLAPGGIRVSPIILDGNTTDPKTGVPMLCVGTPVFSPDGKPFAILMLDLDMRPIFAHLRSAARPGAQLYVVNARGDYLFHPESDREFASKRGGSTRWQDDFPSLASATGSTQGFARILHDDAKRPGGVAFAPAMLAGQEWVAVIETIPNTAFMAPALAIRKTAIEVGLIAMLCAAALAFVVARSLTRPINQLTQAVESVGRGESVKIPLEAVGETGVLARAFARVLEEVRAKTAELEREVQEHYLTEAARDHFAARERLYSAAVESSNDAIVTLALDGTITAWNPAAETMLGYAAEEAVGRQADFVVPAGRMAEAQDILLRVARGERIQHFETVRIRKDGEHILVSLSVSPIKSPTGQIIGASKIARDITESRKTEQALRQQTEERRRIFETSQDLILITDRSGILVQVSPSVEAILGYTPAEMIGRNGADFIHPDDLQKARDELRASRHGLSPRNSDGRYVHKDGRVVTLSWTSNWSEPVQRHFFIGRDMTESRLAQETLRESEQLARNIIETALDAFVQVDAKGAILNWNSQAEKIFGWPRAEILGKDVFDLITIDDEGEELRSALGRIVLTGEASALGIGRRREVIVRRRDGREFKAEVSVTALKTRNGFVFNGFFRDLTDKIAAEERIRQSEKMEAIGQLTGGIAHDFNNILTVITGTIEILAAAVAKEPQLAAITRMIDEAAARGADLTQHLLAFARRQPLQPREVDVNMLVIDTAKLLRPTLGEQIEIESVFQDETCAAHVDPNQLATAIINLALNARDAMPSGGKLILETGWADLDENYASLYDDVRPGRYAMIAVSDSGSGIPAAIIDKVFNPFFTSKGPGKGTGLGLSMVYGFVKQSSGHVRIYSEEGHGTTIRMYLPPGREGVAIPAASAAPAIEGGHETILVVEDDRLVRGYVLAQLHALGYATLEAANAAEALAIANGGERFDLLFTDIIMPGTMNGRQLASEIQRLRPGQRVLFTSGYTENAIVHHGRLDEGLLLLPKPYRKSELAKMIRTALTSD</sequence>
<dbReference type="PROSITE" id="PS50110">
    <property type="entry name" value="RESPONSE_REGULATORY"/>
    <property type="match status" value="1"/>
</dbReference>
<dbReference type="SMART" id="SM00304">
    <property type="entry name" value="HAMP"/>
    <property type="match status" value="1"/>
</dbReference>
<dbReference type="PANTHER" id="PTHR43065">
    <property type="entry name" value="SENSOR HISTIDINE KINASE"/>
    <property type="match status" value="1"/>
</dbReference>
<dbReference type="InterPro" id="IPR011006">
    <property type="entry name" value="CheY-like_superfamily"/>
</dbReference>
<dbReference type="PRINTS" id="PR00344">
    <property type="entry name" value="BCTRLSENSOR"/>
</dbReference>
<dbReference type="NCBIfam" id="TIGR00229">
    <property type="entry name" value="sensory_box"/>
    <property type="match status" value="3"/>
</dbReference>
<organism evidence="22 23">
    <name type="scientific">Bradyrhizobium denitrificans</name>
    <dbReference type="NCBI Taxonomy" id="2734912"/>
    <lineage>
        <taxon>Bacteria</taxon>
        <taxon>Pseudomonadati</taxon>
        <taxon>Pseudomonadota</taxon>
        <taxon>Alphaproteobacteria</taxon>
        <taxon>Hyphomicrobiales</taxon>
        <taxon>Nitrobacteraceae</taxon>
        <taxon>Bradyrhizobium</taxon>
    </lineage>
</organism>
<feature type="domain" description="PAS" evidence="19">
    <location>
        <begin position="449"/>
        <end position="501"/>
    </location>
</feature>
<dbReference type="InterPro" id="IPR003594">
    <property type="entry name" value="HATPase_dom"/>
</dbReference>
<dbReference type="Pfam" id="PF02518">
    <property type="entry name" value="HATPase_c"/>
    <property type="match status" value="1"/>
</dbReference>
<dbReference type="InterPro" id="IPR003661">
    <property type="entry name" value="HisK_dim/P_dom"/>
</dbReference>
<evidence type="ECO:0000256" key="6">
    <source>
        <dbReference type="ARBA" id="ARBA00022679"/>
    </source>
</evidence>
<dbReference type="CDD" id="cd00130">
    <property type="entry name" value="PAS"/>
    <property type="match status" value="3"/>
</dbReference>
<dbReference type="Proteomes" id="UP001314635">
    <property type="component" value="Unassembled WGS sequence"/>
</dbReference>
<dbReference type="InterPro" id="IPR001789">
    <property type="entry name" value="Sig_transdc_resp-reg_receiver"/>
</dbReference>
<dbReference type="InterPro" id="IPR013767">
    <property type="entry name" value="PAS_fold"/>
</dbReference>
<dbReference type="SUPFAM" id="SSF47384">
    <property type="entry name" value="Homodimeric domain of signal transducing histidine kinase"/>
    <property type="match status" value="1"/>
</dbReference>
<dbReference type="Pfam" id="PF08447">
    <property type="entry name" value="PAS_3"/>
    <property type="match status" value="1"/>
</dbReference>
<keyword evidence="14" id="KW-0175">Coiled coil</keyword>
<evidence type="ECO:0000256" key="9">
    <source>
        <dbReference type="ARBA" id="ARBA00022777"/>
    </source>
</evidence>
<evidence type="ECO:0000259" key="18">
    <source>
        <dbReference type="PROSITE" id="PS50110"/>
    </source>
</evidence>
<dbReference type="Pfam" id="PF00989">
    <property type="entry name" value="PAS"/>
    <property type="match status" value="1"/>
</dbReference>
<dbReference type="RefSeq" id="WP_172242428.1">
    <property type="nucleotide sequence ID" value="NZ_JABFDP010000039.1"/>
</dbReference>
<evidence type="ECO:0000256" key="4">
    <source>
        <dbReference type="ARBA" id="ARBA00022475"/>
    </source>
</evidence>
<dbReference type="Pfam" id="PF00072">
    <property type="entry name" value="Response_reg"/>
    <property type="match status" value="1"/>
</dbReference>
<evidence type="ECO:0000259" key="20">
    <source>
        <dbReference type="PROSITE" id="PS50113"/>
    </source>
</evidence>
<feature type="domain" description="PAS" evidence="19">
    <location>
        <begin position="697"/>
        <end position="768"/>
    </location>
</feature>
<keyword evidence="23" id="KW-1185">Reference proteome</keyword>
<dbReference type="EC" id="2.7.13.3" evidence="3"/>
<name>A0ABS5GCF5_9BRAD</name>
<evidence type="ECO:0000256" key="5">
    <source>
        <dbReference type="ARBA" id="ARBA00022553"/>
    </source>
</evidence>
<dbReference type="SUPFAM" id="SSF55785">
    <property type="entry name" value="PYP-like sensor domain (PAS domain)"/>
    <property type="match status" value="3"/>
</dbReference>
<keyword evidence="7 16" id="KW-0812">Transmembrane</keyword>
<evidence type="ECO:0000256" key="3">
    <source>
        <dbReference type="ARBA" id="ARBA00012438"/>
    </source>
</evidence>
<evidence type="ECO:0000256" key="8">
    <source>
        <dbReference type="ARBA" id="ARBA00022741"/>
    </source>
</evidence>
<dbReference type="PANTHER" id="PTHR43065:SF49">
    <property type="entry name" value="HISTIDINE KINASE"/>
    <property type="match status" value="1"/>
</dbReference>
<dbReference type="InterPro" id="IPR029151">
    <property type="entry name" value="Sensor-like_sf"/>
</dbReference>
<evidence type="ECO:0000313" key="23">
    <source>
        <dbReference type="Proteomes" id="UP001314635"/>
    </source>
</evidence>
<proteinExistence type="predicted"/>
<dbReference type="InterPro" id="IPR000700">
    <property type="entry name" value="PAS-assoc_C"/>
</dbReference>
<dbReference type="PROSITE" id="PS50885">
    <property type="entry name" value="HAMP"/>
    <property type="match status" value="1"/>
</dbReference>
<dbReference type="Pfam" id="PF00672">
    <property type="entry name" value="HAMP"/>
    <property type="match status" value="1"/>
</dbReference>
<dbReference type="PROSITE" id="PS50112">
    <property type="entry name" value="PAS"/>
    <property type="match status" value="3"/>
</dbReference>
<feature type="region of interest" description="Disordered" evidence="15">
    <location>
        <begin position="1"/>
        <end position="24"/>
    </location>
</feature>
<evidence type="ECO:0000256" key="11">
    <source>
        <dbReference type="ARBA" id="ARBA00022989"/>
    </source>
</evidence>
<keyword evidence="9" id="KW-0418">Kinase</keyword>
<feature type="domain" description="PAC" evidence="20">
    <location>
        <begin position="522"/>
        <end position="574"/>
    </location>
</feature>
<evidence type="ECO:0000256" key="12">
    <source>
        <dbReference type="ARBA" id="ARBA00023012"/>
    </source>
</evidence>
<feature type="domain" description="PAS" evidence="19">
    <location>
        <begin position="575"/>
        <end position="645"/>
    </location>
</feature>
<dbReference type="SMART" id="SM00387">
    <property type="entry name" value="HATPase_c"/>
    <property type="match status" value="1"/>
</dbReference>
<keyword evidence="5 13" id="KW-0597">Phosphoprotein</keyword>
<feature type="transmembrane region" description="Helical" evidence="16">
    <location>
        <begin position="38"/>
        <end position="58"/>
    </location>
</feature>
<dbReference type="Gene3D" id="1.10.287.130">
    <property type="match status" value="1"/>
</dbReference>
<comment type="caution">
    <text evidence="22">The sequence shown here is derived from an EMBL/GenBank/DDBJ whole genome shotgun (WGS) entry which is preliminary data.</text>
</comment>
<dbReference type="SMART" id="SM00448">
    <property type="entry name" value="REC"/>
    <property type="match status" value="1"/>
</dbReference>
<dbReference type="EMBL" id="JAFCLK010000025">
    <property type="protein sequence ID" value="MBR1139024.1"/>
    <property type="molecule type" value="Genomic_DNA"/>
</dbReference>
<evidence type="ECO:0000256" key="2">
    <source>
        <dbReference type="ARBA" id="ARBA00004651"/>
    </source>
</evidence>
<feature type="domain" description="Response regulatory" evidence="18">
    <location>
        <begin position="1083"/>
        <end position="1199"/>
    </location>
</feature>
<dbReference type="Gene3D" id="6.10.340.10">
    <property type="match status" value="1"/>
</dbReference>
<keyword evidence="10" id="KW-0067">ATP-binding</keyword>
<dbReference type="CDD" id="cd00082">
    <property type="entry name" value="HisKA"/>
    <property type="match status" value="1"/>
</dbReference>
<evidence type="ECO:0000256" key="14">
    <source>
        <dbReference type="SAM" id="Coils"/>
    </source>
</evidence>
<evidence type="ECO:0000313" key="22">
    <source>
        <dbReference type="EMBL" id="MBR1139024.1"/>
    </source>
</evidence>
<dbReference type="Gene3D" id="3.40.50.2300">
    <property type="match status" value="1"/>
</dbReference>
<dbReference type="Pfam" id="PF08448">
    <property type="entry name" value="PAS_4"/>
    <property type="match status" value="1"/>
</dbReference>
<feature type="modified residue" description="4-aspartylphosphate" evidence="13">
    <location>
        <position position="1133"/>
    </location>
</feature>
<keyword evidence="6" id="KW-0808">Transferase</keyword>
<dbReference type="SUPFAM" id="SSF55874">
    <property type="entry name" value="ATPase domain of HSP90 chaperone/DNA topoisomerase II/histidine kinase"/>
    <property type="match status" value="1"/>
</dbReference>
<dbReference type="SUPFAM" id="SSF52172">
    <property type="entry name" value="CheY-like"/>
    <property type="match status" value="1"/>
</dbReference>
<dbReference type="InterPro" id="IPR005467">
    <property type="entry name" value="His_kinase_dom"/>
</dbReference>
<keyword evidence="12" id="KW-0902">Two-component regulatory system</keyword>
<dbReference type="SMART" id="SM00388">
    <property type="entry name" value="HisKA"/>
    <property type="match status" value="1"/>
</dbReference>
<comment type="catalytic activity">
    <reaction evidence="1">
        <text>ATP + protein L-histidine = ADP + protein N-phospho-L-histidine.</text>
        <dbReference type="EC" id="2.7.13.3"/>
    </reaction>
</comment>
<feature type="domain" description="Histidine kinase" evidence="17">
    <location>
        <begin position="840"/>
        <end position="1063"/>
    </location>
</feature>
<comment type="subcellular location">
    <subcellularLocation>
        <location evidence="2">Cell membrane</location>
        <topology evidence="2">Multi-pass membrane protein</topology>
    </subcellularLocation>
</comment>
<dbReference type="SMART" id="SM00091">
    <property type="entry name" value="PAS"/>
    <property type="match status" value="3"/>
</dbReference>
<dbReference type="InterPro" id="IPR035965">
    <property type="entry name" value="PAS-like_dom_sf"/>
</dbReference>
<dbReference type="Gene3D" id="3.30.565.10">
    <property type="entry name" value="Histidine kinase-like ATPase, C-terminal domain"/>
    <property type="match status" value="1"/>
</dbReference>
<dbReference type="PROSITE" id="PS50109">
    <property type="entry name" value="HIS_KIN"/>
    <property type="match status" value="1"/>
</dbReference>
<feature type="domain" description="HAMP" evidence="21">
    <location>
        <begin position="376"/>
        <end position="427"/>
    </location>
</feature>
<dbReference type="Pfam" id="PF00512">
    <property type="entry name" value="HisKA"/>
    <property type="match status" value="1"/>
</dbReference>
<evidence type="ECO:0000256" key="16">
    <source>
        <dbReference type="SAM" id="Phobius"/>
    </source>
</evidence>
<dbReference type="InterPro" id="IPR004358">
    <property type="entry name" value="Sig_transdc_His_kin-like_C"/>
</dbReference>
<dbReference type="Gene3D" id="3.30.450.20">
    <property type="entry name" value="PAS domain"/>
    <property type="match status" value="4"/>
</dbReference>
<feature type="domain" description="PAC" evidence="20">
    <location>
        <begin position="777"/>
        <end position="827"/>
    </location>
</feature>
<keyword evidence="8" id="KW-0547">Nucleotide-binding</keyword>
<accession>A0ABS5GCF5</accession>
<dbReference type="InterPro" id="IPR000014">
    <property type="entry name" value="PAS"/>
</dbReference>
<reference evidence="23" key="1">
    <citation type="journal article" date="2021" name="ISME J.">
        <title>Evolutionary origin and ecological implication of a unique nif island in free-living Bradyrhizobium lineages.</title>
        <authorList>
            <person name="Tao J."/>
        </authorList>
    </citation>
    <scope>NUCLEOTIDE SEQUENCE [LARGE SCALE GENOMIC DNA]</scope>
    <source>
        <strain evidence="23">SZCCT0094</strain>
    </source>
</reference>
<evidence type="ECO:0000256" key="7">
    <source>
        <dbReference type="ARBA" id="ARBA00022692"/>
    </source>
</evidence>
<evidence type="ECO:0000256" key="10">
    <source>
        <dbReference type="ARBA" id="ARBA00022840"/>
    </source>
</evidence>
<dbReference type="SUPFAM" id="SSF103190">
    <property type="entry name" value="Sensory domain-like"/>
    <property type="match status" value="1"/>
</dbReference>
<dbReference type="InterPro" id="IPR036890">
    <property type="entry name" value="HATPase_C_sf"/>
</dbReference>
<evidence type="ECO:0000256" key="13">
    <source>
        <dbReference type="PROSITE-ProRule" id="PRU00169"/>
    </source>
</evidence>
<evidence type="ECO:0000259" key="19">
    <source>
        <dbReference type="PROSITE" id="PS50112"/>
    </source>
</evidence>
<keyword evidence="4" id="KW-1003">Cell membrane</keyword>
<dbReference type="SMART" id="SM00086">
    <property type="entry name" value="PAC"/>
    <property type="match status" value="2"/>
</dbReference>
<keyword evidence="16" id="KW-0472">Membrane</keyword>
<evidence type="ECO:0000256" key="15">
    <source>
        <dbReference type="SAM" id="MobiDB-lite"/>
    </source>
</evidence>
<dbReference type="PROSITE" id="PS50113">
    <property type="entry name" value="PAC"/>
    <property type="match status" value="2"/>
</dbReference>
<evidence type="ECO:0000256" key="1">
    <source>
        <dbReference type="ARBA" id="ARBA00000085"/>
    </source>
</evidence>
<feature type="coiled-coil region" evidence="14">
    <location>
        <begin position="412"/>
        <end position="439"/>
    </location>
</feature>